<feature type="transmembrane region" description="Helical" evidence="8">
    <location>
        <begin position="157"/>
        <end position="178"/>
    </location>
</feature>
<reference evidence="10 11" key="1">
    <citation type="submission" date="2018-10" db="EMBL/GenBank/DDBJ databases">
        <title>Genome Sequence of Cohnella sp.</title>
        <authorList>
            <person name="Srinivasan S."/>
            <person name="Kim M.K."/>
        </authorList>
    </citation>
    <scope>NUCLEOTIDE SEQUENCE [LARGE SCALE GENOMIC DNA]</scope>
    <source>
        <strain evidence="10 11">18JY8-7</strain>
    </source>
</reference>
<evidence type="ECO:0000256" key="3">
    <source>
        <dbReference type="ARBA" id="ARBA00022475"/>
    </source>
</evidence>
<feature type="domain" description="Major facilitator superfamily (MFS) profile" evidence="9">
    <location>
        <begin position="160"/>
        <end position="380"/>
    </location>
</feature>
<keyword evidence="6 8" id="KW-1133">Transmembrane helix</keyword>
<dbReference type="GO" id="GO:0030395">
    <property type="term" value="F:lactose binding"/>
    <property type="evidence" value="ECO:0007669"/>
    <property type="project" value="TreeGrafter"/>
</dbReference>
<dbReference type="Pfam" id="PF12832">
    <property type="entry name" value="MFS_1_like"/>
    <property type="match status" value="1"/>
</dbReference>
<dbReference type="Proteomes" id="UP000269097">
    <property type="component" value="Chromosome"/>
</dbReference>
<dbReference type="GO" id="GO:0005886">
    <property type="term" value="C:plasma membrane"/>
    <property type="evidence" value="ECO:0007669"/>
    <property type="project" value="UniProtKB-SubCell"/>
</dbReference>
<accession>A0A3G3JSN2</accession>
<keyword evidence="3" id="KW-1003">Cell membrane</keyword>
<dbReference type="RefSeq" id="WP_123039266.1">
    <property type="nucleotide sequence ID" value="NZ_CP033433.1"/>
</dbReference>
<feature type="transmembrane region" description="Helical" evidence="8">
    <location>
        <begin position="233"/>
        <end position="251"/>
    </location>
</feature>
<evidence type="ECO:0000256" key="7">
    <source>
        <dbReference type="ARBA" id="ARBA00023136"/>
    </source>
</evidence>
<feature type="transmembrane region" description="Helical" evidence="8">
    <location>
        <begin position="12"/>
        <end position="34"/>
    </location>
</feature>
<evidence type="ECO:0000256" key="6">
    <source>
        <dbReference type="ARBA" id="ARBA00022989"/>
    </source>
</evidence>
<evidence type="ECO:0000259" key="9">
    <source>
        <dbReference type="PROSITE" id="PS50850"/>
    </source>
</evidence>
<dbReference type="InterPro" id="IPR024989">
    <property type="entry name" value="MFS_assoc_dom"/>
</dbReference>
<keyword evidence="5 8" id="KW-0812">Transmembrane</keyword>
<dbReference type="SUPFAM" id="SSF103473">
    <property type="entry name" value="MFS general substrate transporter"/>
    <property type="match status" value="1"/>
</dbReference>
<sequence>MSTVFRLRVLNVCYFSLFALFLSFLPVYGSGIGISDTQLGLLLSAGSLISLVSQPSWGVVSDRFRTILKVLLPLMAAGTAAGALLYQSEQAWSYALGVGLMYVFFLPTDPLMESLNYQTSQRLGVPFGSIRMFGALGYAIASLAAGYASDLWGMHSLSWVFAGCGIAAVLLGLTVPDVRTSAKAPAFRQLFAFFGQSRAWTFLLLVLVVAVAHKMNDLFLGLRIERLGGSMRLTGTAWFVMTIAETLFFALSSRWVKLGREGAVMTLAAAMYAVRFLLCGFVSSPYALAALQAMQGVTFVLFYVGGIQYIHAIAPAQWRSTGQTAFTSVFFGVSGIVGSALGGWLMDEYGGAALYYTMAGIAAAGCLLFRMFLFPRGRQA</sequence>
<keyword evidence="7 8" id="KW-0472">Membrane</keyword>
<proteinExistence type="predicted"/>
<comment type="subcellular location">
    <subcellularLocation>
        <location evidence="1">Cell inner membrane</location>
        <topology evidence="1">Multi-pass membrane protein</topology>
    </subcellularLocation>
</comment>
<evidence type="ECO:0000256" key="2">
    <source>
        <dbReference type="ARBA" id="ARBA00022448"/>
    </source>
</evidence>
<name>A0A3G3JSN2_9BACL</name>
<dbReference type="Gene3D" id="1.20.1250.20">
    <property type="entry name" value="MFS general substrate transporter like domains"/>
    <property type="match status" value="2"/>
</dbReference>
<dbReference type="InterPro" id="IPR036259">
    <property type="entry name" value="MFS_trans_sf"/>
</dbReference>
<dbReference type="KEGG" id="coh:EAV92_00405"/>
<feature type="transmembrane region" description="Helical" evidence="8">
    <location>
        <begin position="190"/>
        <end position="213"/>
    </location>
</feature>
<feature type="transmembrane region" description="Helical" evidence="8">
    <location>
        <begin position="67"/>
        <end position="86"/>
    </location>
</feature>
<evidence type="ECO:0000256" key="4">
    <source>
        <dbReference type="ARBA" id="ARBA00022519"/>
    </source>
</evidence>
<feature type="transmembrane region" description="Helical" evidence="8">
    <location>
        <begin position="325"/>
        <end position="346"/>
    </location>
</feature>
<organism evidence="10 11">
    <name type="scientific">Cohnella candidum</name>
    <dbReference type="NCBI Taxonomy" id="2674991"/>
    <lineage>
        <taxon>Bacteria</taxon>
        <taxon>Bacillati</taxon>
        <taxon>Bacillota</taxon>
        <taxon>Bacilli</taxon>
        <taxon>Bacillales</taxon>
        <taxon>Paenibacillaceae</taxon>
        <taxon>Cohnella</taxon>
    </lineage>
</organism>
<feature type="transmembrane region" description="Helical" evidence="8">
    <location>
        <begin position="293"/>
        <end position="313"/>
    </location>
</feature>
<dbReference type="PANTHER" id="PTHR23522:SF10">
    <property type="entry name" value="3-PHENYLPROPIONIC ACID TRANSPORTER-RELATED"/>
    <property type="match status" value="1"/>
</dbReference>
<protein>
    <submittedName>
        <fullName evidence="10">MFS transporter</fullName>
    </submittedName>
</protein>
<feature type="transmembrane region" description="Helical" evidence="8">
    <location>
        <begin position="352"/>
        <end position="373"/>
    </location>
</feature>
<keyword evidence="11" id="KW-1185">Reference proteome</keyword>
<dbReference type="PANTHER" id="PTHR23522">
    <property type="entry name" value="BLL5896 PROTEIN"/>
    <property type="match status" value="1"/>
</dbReference>
<dbReference type="EMBL" id="CP033433">
    <property type="protein sequence ID" value="AYQ71202.1"/>
    <property type="molecule type" value="Genomic_DNA"/>
</dbReference>
<feature type="transmembrane region" description="Helical" evidence="8">
    <location>
        <begin position="263"/>
        <end position="287"/>
    </location>
</feature>
<dbReference type="AlphaFoldDB" id="A0A3G3JSN2"/>
<keyword evidence="4" id="KW-0997">Cell inner membrane</keyword>
<evidence type="ECO:0000256" key="8">
    <source>
        <dbReference type="SAM" id="Phobius"/>
    </source>
</evidence>
<gene>
    <name evidence="10" type="ORF">EAV92_00405</name>
</gene>
<dbReference type="PROSITE" id="PS50850">
    <property type="entry name" value="MFS"/>
    <property type="match status" value="1"/>
</dbReference>
<dbReference type="InterPro" id="IPR020846">
    <property type="entry name" value="MFS_dom"/>
</dbReference>
<dbReference type="GO" id="GO:0015528">
    <property type="term" value="F:lactose:proton symporter activity"/>
    <property type="evidence" value="ECO:0007669"/>
    <property type="project" value="TreeGrafter"/>
</dbReference>
<keyword evidence="2" id="KW-0813">Transport</keyword>
<feature type="transmembrane region" description="Helical" evidence="8">
    <location>
        <begin position="92"/>
        <end position="111"/>
    </location>
</feature>
<evidence type="ECO:0000313" key="11">
    <source>
        <dbReference type="Proteomes" id="UP000269097"/>
    </source>
</evidence>
<evidence type="ECO:0000313" key="10">
    <source>
        <dbReference type="EMBL" id="AYQ71202.1"/>
    </source>
</evidence>
<evidence type="ECO:0000256" key="1">
    <source>
        <dbReference type="ARBA" id="ARBA00004429"/>
    </source>
</evidence>
<feature type="transmembrane region" description="Helical" evidence="8">
    <location>
        <begin position="123"/>
        <end position="145"/>
    </location>
</feature>
<evidence type="ECO:0000256" key="5">
    <source>
        <dbReference type="ARBA" id="ARBA00022692"/>
    </source>
</evidence>